<comment type="caution">
    <text evidence="2">The sequence shown here is derived from an EMBL/GenBank/DDBJ whole genome shotgun (WGS) entry which is preliminary data.</text>
</comment>
<evidence type="ECO:0000313" key="3">
    <source>
        <dbReference type="Proteomes" id="UP000187203"/>
    </source>
</evidence>
<feature type="transmembrane region" description="Helical" evidence="1">
    <location>
        <begin position="450"/>
        <end position="474"/>
    </location>
</feature>
<dbReference type="InterPro" id="IPR004158">
    <property type="entry name" value="DUF247_pln"/>
</dbReference>
<reference evidence="3" key="1">
    <citation type="submission" date="2013-09" db="EMBL/GenBank/DDBJ databases">
        <title>Corchorus olitorius genome sequencing.</title>
        <authorList>
            <person name="Alam M."/>
            <person name="Haque M.S."/>
            <person name="Islam M.S."/>
            <person name="Emdad E.M."/>
            <person name="Islam M.M."/>
            <person name="Ahmed B."/>
            <person name="Halim A."/>
            <person name="Hossen Q.M.M."/>
            <person name="Hossain M.Z."/>
            <person name="Ahmed R."/>
            <person name="Khan M.M."/>
            <person name="Islam R."/>
            <person name="Rashid M.M."/>
            <person name="Khan S.A."/>
            <person name="Rahman M.S."/>
            <person name="Alam M."/>
            <person name="Yahiya A.S."/>
            <person name="Khan M.S."/>
            <person name="Azam M.S."/>
            <person name="Haque T."/>
            <person name="Lashkar M.Z.H."/>
            <person name="Akhand A.I."/>
            <person name="Morshed G."/>
            <person name="Roy S."/>
            <person name="Uddin K.S."/>
            <person name="Rabeya T."/>
            <person name="Hossain A.S."/>
            <person name="Chowdhury A."/>
            <person name="Snigdha A.R."/>
            <person name="Mortoza M.S."/>
            <person name="Matin S.A."/>
            <person name="Hoque S.M.E."/>
            <person name="Islam M.K."/>
            <person name="Roy D.K."/>
            <person name="Haider R."/>
            <person name="Moosa M.M."/>
            <person name="Elias S.M."/>
            <person name="Hasan A.M."/>
            <person name="Jahan S."/>
            <person name="Shafiuddin M."/>
            <person name="Mahmood N."/>
            <person name="Shommy N.S."/>
        </authorList>
    </citation>
    <scope>NUCLEOTIDE SEQUENCE [LARGE SCALE GENOMIC DNA]</scope>
    <source>
        <strain evidence="3">cv. O-4</strain>
    </source>
</reference>
<sequence length="475" mass="55016">MECVATNSEVDTESYSCSKEALHKDVAERIQSTFNSVNKYNHSKKKDIIISDSFRRPNTVKIGLLGGDWEFGEKIEMEILKRLYLDSFLQRAEKVSLKHFVKLIDESADQIVACYEQVYCREWDFPESFRQRERFTNERLGSVIEMVLVDASFIIEVFLRAYKKEGESLGGKLHGIRKDLFLDCNQLPWFILKEIYELAFSGDPNYPSFLRLTSHFFSPYHNHKIASIDPSANHLEGSKHFTDLLRTLQLPFPKENSRKEDKFQLIKAKIMSLYRKPDDLPSAKSKKQEEFQVRIEYLYSAVVLQELGVKFKHSRSASLADIQFHKGELKIPLLRVDESTILFFDSLIIWEQKYYPDQTHFRDYIFLMQCLLKSTEDVDLLIRRNIIINHLGENKAVIQLFNAFSDSVSGLGENSCYANILDQLMAYNEVPHHGWIATLKMQHFSTPWKGVATIAAIILLLLTLIQTICSVISVV</sequence>
<dbReference type="STRING" id="93759.A0A1R3KHZ5"/>
<accession>A0A1R3KHZ5</accession>
<dbReference type="OrthoDB" id="672127at2759"/>
<dbReference type="Proteomes" id="UP000187203">
    <property type="component" value="Unassembled WGS sequence"/>
</dbReference>
<name>A0A1R3KHZ5_9ROSI</name>
<dbReference type="AlphaFoldDB" id="A0A1R3KHZ5"/>
<keyword evidence="3" id="KW-1185">Reference proteome</keyword>
<protein>
    <submittedName>
        <fullName evidence="2">Uncharacterized protein</fullName>
    </submittedName>
</protein>
<keyword evidence="1" id="KW-0472">Membrane</keyword>
<proteinExistence type="predicted"/>
<organism evidence="2 3">
    <name type="scientific">Corchorus olitorius</name>
    <dbReference type="NCBI Taxonomy" id="93759"/>
    <lineage>
        <taxon>Eukaryota</taxon>
        <taxon>Viridiplantae</taxon>
        <taxon>Streptophyta</taxon>
        <taxon>Embryophyta</taxon>
        <taxon>Tracheophyta</taxon>
        <taxon>Spermatophyta</taxon>
        <taxon>Magnoliopsida</taxon>
        <taxon>eudicotyledons</taxon>
        <taxon>Gunneridae</taxon>
        <taxon>Pentapetalae</taxon>
        <taxon>rosids</taxon>
        <taxon>malvids</taxon>
        <taxon>Malvales</taxon>
        <taxon>Malvaceae</taxon>
        <taxon>Grewioideae</taxon>
        <taxon>Apeibeae</taxon>
        <taxon>Corchorus</taxon>
    </lineage>
</organism>
<keyword evidence="1" id="KW-1133">Transmembrane helix</keyword>
<dbReference type="PANTHER" id="PTHR31170">
    <property type="entry name" value="BNAC04G53230D PROTEIN"/>
    <property type="match status" value="1"/>
</dbReference>
<keyword evidence="1" id="KW-0812">Transmembrane</keyword>
<dbReference type="EMBL" id="AWUE01013540">
    <property type="protein sequence ID" value="OMP06679.1"/>
    <property type="molecule type" value="Genomic_DNA"/>
</dbReference>
<gene>
    <name evidence="2" type="ORF">COLO4_07979</name>
</gene>
<evidence type="ECO:0000256" key="1">
    <source>
        <dbReference type="SAM" id="Phobius"/>
    </source>
</evidence>
<evidence type="ECO:0000313" key="2">
    <source>
        <dbReference type="EMBL" id="OMP06679.1"/>
    </source>
</evidence>
<dbReference type="Pfam" id="PF03140">
    <property type="entry name" value="DUF247"/>
    <property type="match status" value="1"/>
</dbReference>
<dbReference type="PANTHER" id="PTHR31170:SF25">
    <property type="entry name" value="BNAA09G04570D PROTEIN"/>
    <property type="match status" value="1"/>
</dbReference>